<evidence type="ECO:0000313" key="8">
    <source>
        <dbReference type="Proteomes" id="UP001209317"/>
    </source>
</evidence>
<organism evidence="7 8">
    <name type="scientific">Haoranjiania flava</name>
    <dbReference type="NCBI Taxonomy" id="1856322"/>
    <lineage>
        <taxon>Bacteria</taxon>
        <taxon>Pseudomonadati</taxon>
        <taxon>Bacteroidota</taxon>
        <taxon>Chitinophagia</taxon>
        <taxon>Chitinophagales</taxon>
        <taxon>Chitinophagaceae</taxon>
        <taxon>Haoranjiania</taxon>
    </lineage>
</organism>
<dbReference type="GO" id="GO:0012505">
    <property type="term" value="C:endomembrane system"/>
    <property type="evidence" value="ECO:0007669"/>
    <property type="project" value="UniProtKB-SubCell"/>
</dbReference>
<dbReference type="EMBL" id="JAOTPL010000004">
    <property type="protein sequence ID" value="MCU7693815.1"/>
    <property type="molecule type" value="Genomic_DNA"/>
</dbReference>
<sequence length="105" mass="12234">MKINNNHIKEATHLLRNRKTLGTMLKDVWKGHYKMTFYTYAVAVLAIAYAIFPLDILPDFIPVIGWVDDGILLFIMFQQLKKELVRYNEKHATADIVIIDSKIKK</sequence>
<evidence type="ECO:0000256" key="3">
    <source>
        <dbReference type="ARBA" id="ARBA00022989"/>
    </source>
</evidence>
<dbReference type="Proteomes" id="UP001209317">
    <property type="component" value="Unassembled WGS sequence"/>
</dbReference>
<proteinExistence type="predicted"/>
<dbReference type="Pfam" id="PF06803">
    <property type="entry name" value="DUF1232"/>
    <property type="match status" value="1"/>
</dbReference>
<name>A0AAE3IMK8_9BACT</name>
<evidence type="ECO:0000313" key="7">
    <source>
        <dbReference type="EMBL" id="MCU7693815.1"/>
    </source>
</evidence>
<gene>
    <name evidence="7" type="ORF">OD355_04705</name>
</gene>
<dbReference type="InterPro" id="IPR010652">
    <property type="entry name" value="DUF1232"/>
</dbReference>
<keyword evidence="8" id="KW-1185">Reference proteome</keyword>
<evidence type="ECO:0000256" key="1">
    <source>
        <dbReference type="ARBA" id="ARBA00004127"/>
    </source>
</evidence>
<feature type="domain" description="DUF1232" evidence="6">
    <location>
        <begin position="40"/>
        <end position="74"/>
    </location>
</feature>
<keyword evidence="2 5" id="KW-0812">Transmembrane</keyword>
<protein>
    <submittedName>
        <fullName evidence="7">DUF1232 domain-containing protein</fullName>
    </submittedName>
</protein>
<comment type="subcellular location">
    <subcellularLocation>
        <location evidence="1">Endomembrane system</location>
        <topology evidence="1">Multi-pass membrane protein</topology>
    </subcellularLocation>
</comment>
<accession>A0AAE3IMK8</accession>
<evidence type="ECO:0000256" key="2">
    <source>
        <dbReference type="ARBA" id="ARBA00022692"/>
    </source>
</evidence>
<evidence type="ECO:0000259" key="6">
    <source>
        <dbReference type="Pfam" id="PF06803"/>
    </source>
</evidence>
<evidence type="ECO:0000256" key="4">
    <source>
        <dbReference type="ARBA" id="ARBA00023136"/>
    </source>
</evidence>
<evidence type="ECO:0000256" key="5">
    <source>
        <dbReference type="SAM" id="Phobius"/>
    </source>
</evidence>
<keyword evidence="4 5" id="KW-0472">Membrane</keyword>
<comment type="caution">
    <text evidence="7">The sequence shown here is derived from an EMBL/GenBank/DDBJ whole genome shotgun (WGS) entry which is preliminary data.</text>
</comment>
<reference evidence="7" key="1">
    <citation type="submission" date="2022-10" db="EMBL/GenBank/DDBJ databases">
        <authorList>
            <person name="Kim H.S."/>
            <person name="Kim J.-S."/>
            <person name="Suh M.K."/>
            <person name="Eom M.K."/>
            <person name="Lee J.-S."/>
        </authorList>
    </citation>
    <scope>NUCLEOTIDE SEQUENCE</scope>
    <source>
        <strain evidence="7">LIP-5</strain>
    </source>
</reference>
<keyword evidence="3 5" id="KW-1133">Transmembrane helix</keyword>
<feature type="transmembrane region" description="Helical" evidence="5">
    <location>
        <begin position="35"/>
        <end position="54"/>
    </location>
</feature>
<dbReference type="AlphaFoldDB" id="A0AAE3IMK8"/>
<dbReference type="RefSeq" id="WP_263037301.1">
    <property type="nucleotide sequence ID" value="NZ_JAOTPL010000004.1"/>
</dbReference>
<feature type="transmembrane region" description="Helical" evidence="5">
    <location>
        <begin position="60"/>
        <end position="77"/>
    </location>
</feature>